<dbReference type="GO" id="GO:0003677">
    <property type="term" value="F:DNA binding"/>
    <property type="evidence" value="ECO:0007669"/>
    <property type="project" value="UniProtKB-KW"/>
</dbReference>
<evidence type="ECO:0000256" key="1">
    <source>
        <dbReference type="ARBA" id="ARBA00023015"/>
    </source>
</evidence>
<keyword evidence="1" id="KW-0805">Transcription regulation</keyword>
<gene>
    <name evidence="7" type="ORF">VZ94_14270</name>
</gene>
<feature type="compositionally biased region" description="Polar residues" evidence="5">
    <location>
        <begin position="19"/>
        <end position="28"/>
    </location>
</feature>
<reference evidence="7 8" key="2">
    <citation type="journal article" date="2016" name="Microb. Ecol.">
        <title>Genome Characteristics of a Novel Type I Methanotroph (Sn10-6) Isolated from a Flooded Indian Rice Field.</title>
        <authorList>
            <person name="Rahalkar M.C."/>
            <person name="Pandit P.S."/>
            <person name="Dhakephalkar P.K."/>
            <person name="Pore S."/>
            <person name="Arora P."/>
            <person name="Kapse N."/>
        </authorList>
    </citation>
    <scope>NUCLEOTIDE SEQUENCE [LARGE SCALE GENOMIC DNA]</scope>
    <source>
        <strain evidence="7 8">Sn10-6</strain>
    </source>
</reference>
<evidence type="ECO:0000259" key="6">
    <source>
        <dbReference type="PROSITE" id="PS00716"/>
    </source>
</evidence>
<dbReference type="CDD" id="cd06171">
    <property type="entry name" value="Sigma70_r4"/>
    <property type="match status" value="1"/>
</dbReference>
<dbReference type="InterPro" id="IPR007624">
    <property type="entry name" value="RNA_pol_sigma70_r3"/>
</dbReference>
<feature type="compositionally biased region" description="Basic and acidic residues" evidence="5">
    <location>
        <begin position="29"/>
        <end position="41"/>
    </location>
</feature>
<dbReference type="InterPro" id="IPR007630">
    <property type="entry name" value="RNA_pol_sigma70_r4"/>
</dbReference>
<dbReference type="AlphaFoldDB" id="A0A0F3IGR1"/>
<dbReference type="Pfam" id="PF04545">
    <property type="entry name" value="Sigma70_r4"/>
    <property type="match status" value="1"/>
</dbReference>
<dbReference type="SUPFAM" id="SSF88659">
    <property type="entry name" value="Sigma3 and sigma4 domains of RNA polymerase sigma factors"/>
    <property type="match status" value="2"/>
</dbReference>
<name>A0A0F3IGR1_9GAMM</name>
<protein>
    <submittedName>
        <fullName evidence="7">RNA polymerase, sigma 32 subunit, RpoH</fullName>
    </submittedName>
</protein>
<evidence type="ECO:0000256" key="2">
    <source>
        <dbReference type="ARBA" id="ARBA00023082"/>
    </source>
</evidence>
<dbReference type="Gene3D" id="1.10.10.10">
    <property type="entry name" value="Winged helix-like DNA-binding domain superfamily/Winged helix DNA-binding domain"/>
    <property type="match status" value="2"/>
</dbReference>
<comment type="caution">
    <text evidence="7">The sequence shown here is derived from an EMBL/GenBank/DDBJ whole genome shotgun (WGS) entry which is preliminary data.</text>
</comment>
<dbReference type="InterPro" id="IPR050239">
    <property type="entry name" value="Sigma-70_RNA_pol_init_factors"/>
</dbReference>
<keyword evidence="4" id="KW-0804">Transcription</keyword>
<dbReference type="PANTHER" id="PTHR30603">
    <property type="entry name" value="RNA POLYMERASE SIGMA FACTOR RPO"/>
    <property type="match status" value="1"/>
</dbReference>
<dbReference type="GO" id="GO:0006352">
    <property type="term" value="P:DNA-templated transcription initiation"/>
    <property type="evidence" value="ECO:0007669"/>
    <property type="project" value="InterPro"/>
</dbReference>
<dbReference type="InterPro" id="IPR007627">
    <property type="entry name" value="RNA_pol_sigma70_r2"/>
</dbReference>
<dbReference type="Pfam" id="PF04539">
    <property type="entry name" value="Sigma70_r3"/>
    <property type="match status" value="1"/>
</dbReference>
<keyword evidence="8" id="KW-1185">Reference proteome</keyword>
<sequence>MGVMAYLSEQLSRREFGINANTDSSSASRIDKQPRSSDNTEHINVQIARDLNEHKIRLINALAHFPVTALWLLNEYEKLPDNDADDDSAVANSDLGQSLAEVRKHYHSLFSSEQPSDDTLANDSLSKFPYSFNDLTSITDIIAYMVQFDKHEQSTLLNQHNNQQAKIAVQKRRHRLSKKRLLDFLDNHAYSQEEQDFLFLPLPMRLEYAAELLTAEQSWLRTRQELAKANTKLVMFIANQYKSSFLDFDDLVQEGQTGLLKAVDKFDYRLGFQFSTYAGYWIRQAISRSLSRSERLVRIPCGQVANINKVFRAKTELSAKTGLDPTIQEIAEYTKLSEDEINTIFTISQTAISLENTSDDEDSFSPIDFIEQHVFTHAFETMAKDDLEQLINKAITCLNPREAKIVCAHFGMDCDKESTLQEIGTELNLTRERVRQIQVMALNKMKLNYGNQLHCFL</sequence>
<dbReference type="InterPro" id="IPR036388">
    <property type="entry name" value="WH-like_DNA-bd_sf"/>
</dbReference>
<dbReference type="InterPro" id="IPR013324">
    <property type="entry name" value="RNA_pol_sigma_r3/r4-like"/>
</dbReference>
<feature type="region of interest" description="Disordered" evidence="5">
    <location>
        <begin position="17"/>
        <end position="41"/>
    </location>
</feature>
<dbReference type="Pfam" id="PF04542">
    <property type="entry name" value="Sigma70_r2"/>
    <property type="match status" value="1"/>
</dbReference>
<dbReference type="NCBIfam" id="TIGR02937">
    <property type="entry name" value="sigma70-ECF"/>
    <property type="match status" value="1"/>
</dbReference>
<reference evidence="8" key="1">
    <citation type="submission" date="2015-03" db="EMBL/GenBank/DDBJ databases">
        <title>Draft genome sequence of a novel methanotroph (Sn10-6) isolated from flooded ricefield rhizosphere in India.</title>
        <authorList>
            <person name="Pandit P.S."/>
            <person name="Pore S.D."/>
            <person name="Arora P."/>
            <person name="Kapse N.G."/>
            <person name="Dhakephalkar P.K."/>
            <person name="Rahalkar M.C."/>
        </authorList>
    </citation>
    <scope>NUCLEOTIDE SEQUENCE [LARGE SCALE GENOMIC DNA]</scope>
    <source>
        <strain evidence="8">Sn10-6</strain>
    </source>
</reference>
<dbReference type="PANTHER" id="PTHR30603:SF47">
    <property type="entry name" value="RNA POLYMERASE SIGMA FACTOR SIGD, CHLOROPLASTIC"/>
    <property type="match status" value="1"/>
</dbReference>
<dbReference type="SUPFAM" id="SSF88946">
    <property type="entry name" value="Sigma2 domain of RNA polymerase sigma factors"/>
    <property type="match status" value="1"/>
</dbReference>
<dbReference type="InterPro" id="IPR014284">
    <property type="entry name" value="RNA_pol_sigma-70_dom"/>
</dbReference>
<evidence type="ECO:0000256" key="4">
    <source>
        <dbReference type="ARBA" id="ARBA00023163"/>
    </source>
</evidence>
<proteinExistence type="predicted"/>
<dbReference type="InterPro" id="IPR013325">
    <property type="entry name" value="RNA_pol_sigma_r2"/>
</dbReference>
<accession>A0A0F3IGR1</accession>
<dbReference type="PRINTS" id="PR00046">
    <property type="entry name" value="SIGMA70FCT"/>
</dbReference>
<keyword evidence="3" id="KW-0238">DNA-binding</keyword>
<dbReference type="GO" id="GO:0016987">
    <property type="term" value="F:sigma factor activity"/>
    <property type="evidence" value="ECO:0007669"/>
    <property type="project" value="UniProtKB-KW"/>
</dbReference>
<dbReference type="InterPro" id="IPR000943">
    <property type="entry name" value="RNA_pol_sigma70"/>
</dbReference>
<dbReference type="OrthoDB" id="743114at2"/>
<dbReference type="PROSITE" id="PS00716">
    <property type="entry name" value="SIGMA70_2"/>
    <property type="match status" value="1"/>
</dbReference>
<evidence type="ECO:0000313" key="8">
    <source>
        <dbReference type="Proteomes" id="UP000033684"/>
    </source>
</evidence>
<evidence type="ECO:0000313" key="7">
    <source>
        <dbReference type="EMBL" id="KJV05990.1"/>
    </source>
</evidence>
<dbReference type="EMBL" id="LAJX01000145">
    <property type="protein sequence ID" value="KJV05990.1"/>
    <property type="molecule type" value="Genomic_DNA"/>
</dbReference>
<keyword evidence="2" id="KW-0731">Sigma factor</keyword>
<dbReference type="Gene3D" id="1.10.601.10">
    <property type="entry name" value="RNA Polymerase Primary Sigma Factor"/>
    <property type="match status" value="1"/>
</dbReference>
<evidence type="ECO:0000256" key="5">
    <source>
        <dbReference type="SAM" id="MobiDB-lite"/>
    </source>
</evidence>
<feature type="domain" description="RNA polymerase sigma-70" evidence="6">
    <location>
        <begin position="419"/>
        <end position="445"/>
    </location>
</feature>
<evidence type="ECO:0000256" key="3">
    <source>
        <dbReference type="ARBA" id="ARBA00023125"/>
    </source>
</evidence>
<organism evidence="7 8">
    <name type="scientific">Methylocucumis oryzae</name>
    <dbReference type="NCBI Taxonomy" id="1632867"/>
    <lineage>
        <taxon>Bacteria</taxon>
        <taxon>Pseudomonadati</taxon>
        <taxon>Pseudomonadota</taxon>
        <taxon>Gammaproteobacteria</taxon>
        <taxon>Methylococcales</taxon>
        <taxon>Methylococcaceae</taxon>
        <taxon>Methylocucumis</taxon>
    </lineage>
</organism>
<dbReference type="Proteomes" id="UP000033684">
    <property type="component" value="Unassembled WGS sequence"/>
</dbReference>